<proteinExistence type="inferred from homology"/>
<dbReference type="PANTHER" id="PTHR12151:SF25">
    <property type="entry name" value="LINALOOL DEHYDRATASE_ISOMERASE DOMAIN-CONTAINING PROTEIN"/>
    <property type="match status" value="1"/>
</dbReference>
<dbReference type="RefSeq" id="WP_036676724.1">
    <property type="nucleotide sequence ID" value="NZ_JNVM01000004.1"/>
</dbReference>
<dbReference type="PANTHER" id="PTHR12151">
    <property type="entry name" value="ELECTRON TRANSPORT PROTIN SCO1/SENC FAMILY MEMBER"/>
    <property type="match status" value="1"/>
</dbReference>
<evidence type="ECO:0000313" key="7">
    <source>
        <dbReference type="EMBL" id="KEQ27001.1"/>
    </source>
</evidence>
<dbReference type="AlphaFoldDB" id="A0A081P8H8"/>
<keyword evidence="5" id="KW-0472">Membrane</keyword>
<comment type="caution">
    <text evidence="7">The sequence shown here is derived from an EMBL/GenBank/DDBJ whole genome shotgun (WGS) entry which is preliminary data.</text>
</comment>
<comment type="similarity">
    <text evidence="1">Belongs to the SCO1/2 family.</text>
</comment>
<organism evidence="7 8">
    <name type="scientific">Paenibacillus tyrfis</name>
    <dbReference type="NCBI Taxonomy" id="1501230"/>
    <lineage>
        <taxon>Bacteria</taxon>
        <taxon>Bacillati</taxon>
        <taxon>Bacillota</taxon>
        <taxon>Bacilli</taxon>
        <taxon>Bacillales</taxon>
        <taxon>Paenibacillaceae</taxon>
        <taxon>Paenibacillus</taxon>
    </lineage>
</organism>
<keyword evidence="2 3" id="KW-0186">Copper</keyword>
<dbReference type="InterPro" id="IPR036249">
    <property type="entry name" value="Thioredoxin-like_sf"/>
</dbReference>
<keyword evidence="5" id="KW-0812">Transmembrane</keyword>
<dbReference type="InterPro" id="IPR013766">
    <property type="entry name" value="Thioredoxin_domain"/>
</dbReference>
<feature type="binding site" evidence="3">
    <location>
        <position position="73"/>
    </location>
    <ligand>
        <name>Cu cation</name>
        <dbReference type="ChEBI" id="CHEBI:23378"/>
    </ligand>
</feature>
<evidence type="ECO:0000256" key="5">
    <source>
        <dbReference type="SAM" id="Phobius"/>
    </source>
</evidence>
<evidence type="ECO:0000256" key="1">
    <source>
        <dbReference type="ARBA" id="ARBA00010996"/>
    </source>
</evidence>
<dbReference type="GO" id="GO:0046872">
    <property type="term" value="F:metal ion binding"/>
    <property type="evidence" value="ECO:0007669"/>
    <property type="project" value="UniProtKB-KW"/>
</dbReference>
<gene>
    <name evidence="7" type="ORF">ET33_24185</name>
</gene>
<feature type="domain" description="Thioredoxin" evidence="6">
    <location>
        <begin position="35"/>
        <end position="201"/>
    </location>
</feature>
<sequence>MKPWIQKNGFKLTVTLLLVALAISLFTWFNQGPPLPVLKQAPNFELSGLDGGKVSLSDTKGKVRLVEFLFTNCPDVCPATTYNMVKLQNELKKDGMWGNKVHFLSVTFDPERDTPQAFKTYGDKMGMDYSGWTLLTGTEKQTADVAKDFGVMVQKMKDGGFVHTVTSLFLVDQEGQIRKIYTMGEEMDNDEILKMIRQIAGSK</sequence>
<dbReference type="Gene3D" id="3.40.30.10">
    <property type="entry name" value="Glutaredoxin"/>
    <property type="match status" value="1"/>
</dbReference>
<evidence type="ECO:0000313" key="8">
    <source>
        <dbReference type="Proteomes" id="UP000028123"/>
    </source>
</evidence>
<evidence type="ECO:0000256" key="4">
    <source>
        <dbReference type="PIRSR" id="PIRSR603782-2"/>
    </source>
</evidence>
<dbReference type="SUPFAM" id="SSF52833">
    <property type="entry name" value="Thioredoxin-like"/>
    <property type="match status" value="1"/>
</dbReference>
<dbReference type="InterPro" id="IPR003782">
    <property type="entry name" value="SCO1/SenC"/>
</dbReference>
<keyword evidence="3" id="KW-0479">Metal-binding</keyword>
<protein>
    <submittedName>
        <fullName evidence="7">Electron transport protein SCO1/SenC</fullName>
    </submittedName>
</protein>
<dbReference type="PROSITE" id="PS51352">
    <property type="entry name" value="THIOREDOXIN_2"/>
    <property type="match status" value="1"/>
</dbReference>
<dbReference type="Pfam" id="PF02630">
    <property type="entry name" value="SCO1-SenC"/>
    <property type="match status" value="1"/>
</dbReference>
<name>A0A081P8H8_9BACL</name>
<feature type="binding site" evidence="3">
    <location>
        <position position="77"/>
    </location>
    <ligand>
        <name>Cu cation</name>
        <dbReference type="ChEBI" id="CHEBI:23378"/>
    </ligand>
</feature>
<keyword evidence="8" id="KW-1185">Reference proteome</keyword>
<evidence type="ECO:0000256" key="2">
    <source>
        <dbReference type="ARBA" id="ARBA00023008"/>
    </source>
</evidence>
<feature type="disulfide bond" description="Redox-active" evidence="4">
    <location>
        <begin position="73"/>
        <end position="77"/>
    </location>
</feature>
<dbReference type="OrthoDB" id="9811998at2"/>
<keyword evidence="5" id="KW-1133">Transmembrane helix</keyword>
<dbReference type="Proteomes" id="UP000028123">
    <property type="component" value="Unassembled WGS sequence"/>
</dbReference>
<dbReference type="CDD" id="cd02968">
    <property type="entry name" value="SCO"/>
    <property type="match status" value="1"/>
</dbReference>
<evidence type="ECO:0000256" key="3">
    <source>
        <dbReference type="PIRSR" id="PIRSR603782-1"/>
    </source>
</evidence>
<feature type="transmembrane region" description="Helical" evidence="5">
    <location>
        <begin position="12"/>
        <end position="29"/>
    </location>
</feature>
<dbReference type="EMBL" id="JNVM01000004">
    <property type="protein sequence ID" value="KEQ27001.1"/>
    <property type="molecule type" value="Genomic_DNA"/>
</dbReference>
<accession>A0A081P8H8</accession>
<reference evidence="7 8" key="1">
    <citation type="submission" date="2014-06" db="EMBL/GenBank/DDBJ databases">
        <title>Draft genome sequence of Paenibacillus sp. MSt1.</title>
        <authorList>
            <person name="Aw Y.K."/>
            <person name="Ong K.S."/>
            <person name="Gan H.M."/>
            <person name="Lee S.M."/>
        </authorList>
    </citation>
    <scope>NUCLEOTIDE SEQUENCE [LARGE SCALE GENOMIC DNA]</scope>
    <source>
        <strain evidence="7 8">MSt1</strain>
    </source>
</reference>
<keyword evidence="4" id="KW-1015">Disulfide bond</keyword>
<dbReference type="eggNOG" id="COG1999">
    <property type="taxonomic scope" value="Bacteria"/>
</dbReference>
<evidence type="ECO:0000259" key="6">
    <source>
        <dbReference type="PROSITE" id="PS51352"/>
    </source>
</evidence>